<gene>
    <name evidence="2" type="ORF">ABL78_4954</name>
</gene>
<dbReference type="EMBL" id="LJSK01000155">
    <property type="protein sequence ID" value="KPI85992.1"/>
    <property type="molecule type" value="Genomic_DNA"/>
</dbReference>
<feature type="compositionally biased region" description="Low complexity" evidence="1">
    <location>
        <begin position="294"/>
        <end position="310"/>
    </location>
</feature>
<sequence length="573" mass="63913">MAEQRVSRVTYDMPQEQLNYFDSRARSSQGTAASTNARAAGEVSEHGRTHEAPQLIPQKVLQGHSNKSSEAPKTAATRGSLLDHYQQFFAAAQPRSGAAVPPGNAQGAPTSHYPHRLILEERPAGPNSAAPKTLVRQTGPEAVRPAKPAYQAAAGQQSNEDAEGHSESSRGTGMDDFAWSHHAPSTPPQRSAASEPSESCIPSNSATRANRYRDRKEELPLTPLNDYVQPRGDRQAPVRKSSIPPGTPMSCDSRSQRGESSAFVNGREAPQHLPRSHMSRDTEAIPHVRKLATEPRQQQRSQPQEAHQQPPVAREKDDAAERMRDDEVNCTFHPKTNYSSRRSGHNFHDSPYRGSQGTNPPRNSRGDYDQTPYNAERSRRSSESRPQQARADAVGDEANEDKNGTHAAATQPRRPAAERAANADEVFLRLYADAQRYNHEKSEQERLLSLRREEERGVSPFDWNKGVTRKEASAEQAAMSGDGKSASPPRRSSSQQRPLKNRELFARLARPTSVTFSFQKQKEMEEQEKQEKEQRELAQKKLDMERISRYNWGIPTKSFTFADLKSQNAMYVS</sequence>
<feature type="compositionally biased region" description="Polar residues" evidence="1">
    <location>
        <begin position="353"/>
        <end position="362"/>
    </location>
</feature>
<feature type="region of interest" description="Disordered" evidence="1">
    <location>
        <begin position="435"/>
        <end position="537"/>
    </location>
</feature>
<feature type="compositionally biased region" description="Basic and acidic residues" evidence="1">
    <location>
        <begin position="436"/>
        <end position="457"/>
    </location>
</feature>
<evidence type="ECO:0000313" key="3">
    <source>
        <dbReference type="Proteomes" id="UP000038009"/>
    </source>
</evidence>
<feature type="compositionally biased region" description="Low complexity" evidence="1">
    <location>
        <begin position="407"/>
        <end position="420"/>
    </location>
</feature>
<feature type="compositionally biased region" description="Basic and acidic residues" evidence="1">
    <location>
        <begin position="313"/>
        <end position="327"/>
    </location>
</feature>
<dbReference type="Proteomes" id="UP000038009">
    <property type="component" value="Unassembled WGS sequence"/>
</dbReference>
<dbReference type="AlphaFoldDB" id="A0A0N1I2U8"/>
<name>A0A0N1I2U8_LEPSE</name>
<comment type="caution">
    <text evidence="2">The sequence shown here is derived from an EMBL/GenBank/DDBJ whole genome shotgun (WGS) entry which is preliminary data.</text>
</comment>
<organism evidence="2 3">
    <name type="scientific">Leptomonas seymouri</name>
    <dbReference type="NCBI Taxonomy" id="5684"/>
    <lineage>
        <taxon>Eukaryota</taxon>
        <taxon>Discoba</taxon>
        <taxon>Euglenozoa</taxon>
        <taxon>Kinetoplastea</taxon>
        <taxon>Metakinetoplastina</taxon>
        <taxon>Trypanosomatida</taxon>
        <taxon>Trypanosomatidae</taxon>
        <taxon>Leishmaniinae</taxon>
        <taxon>Leptomonas</taxon>
    </lineage>
</organism>
<evidence type="ECO:0000313" key="2">
    <source>
        <dbReference type="EMBL" id="KPI85992.1"/>
    </source>
</evidence>
<reference evidence="2 3" key="1">
    <citation type="journal article" date="2015" name="PLoS Pathog.">
        <title>Leptomonas seymouri: Adaptations to the Dixenous Life Cycle Analyzed by Genome Sequencing, Transcriptome Profiling and Co-infection with Leishmania donovani.</title>
        <authorList>
            <person name="Kraeva N."/>
            <person name="Butenko A."/>
            <person name="Hlavacova J."/>
            <person name="Kostygov A."/>
            <person name="Myskova J."/>
            <person name="Grybchuk D."/>
            <person name="Lestinova T."/>
            <person name="Votypka J."/>
            <person name="Volf P."/>
            <person name="Opperdoes F."/>
            <person name="Flegontov P."/>
            <person name="Lukes J."/>
            <person name="Yurchenko V."/>
        </authorList>
    </citation>
    <scope>NUCLEOTIDE SEQUENCE [LARGE SCALE GENOMIC DNA]</scope>
    <source>
        <strain evidence="2 3">ATCC 30220</strain>
    </source>
</reference>
<dbReference type="OrthoDB" id="273798at2759"/>
<feature type="compositionally biased region" description="Polar residues" evidence="1">
    <location>
        <begin position="250"/>
        <end position="263"/>
    </location>
</feature>
<evidence type="ECO:0000256" key="1">
    <source>
        <dbReference type="SAM" id="MobiDB-lite"/>
    </source>
</evidence>
<feature type="region of interest" description="Disordered" evidence="1">
    <location>
        <begin position="23"/>
        <end position="421"/>
    </location>
</feature>
<feature type="compositionally biased region" description="Basic and acidic residues" evidence="1">
    <location>
        <begin position="520"/>
        <end position="537"/>
    </location>
</feature>
<accession>A0A0N1I2U8</accession>
<protein>
    <submittedName>
        <fullName evidence="2">Uncharacterized protein</fullName>
    </submittedName>
</protein>
<dbReference type="OMA" id="CNHEMLR"/>
<keyword evidence="3" id="KW-1185">Reference proteome</keyword>
<proteinExistence type="predicted"/>
<dbReference type="VEuPathDB" id="TriTrypDB:Lsey_0155_0130"/>
<feature type="compositionally biased region" description="Polar residues" evidence="1">
    <location>
        <begin position="23"/>
        <end position="37"/>
    </location>
</feature>
<feature type="compositionally biased region" description="Polar residues" evidence="1">
    <location>
        <begin position="188"/>
        <end position="208"/>
    </location>
</feature>
<feature type="compositionally biased region" description="Low complexity" evidence="1">
    <location>
        <begin position="487"/>
        <end position="498"/>
    </location>
</feature>